<dbReference type="PANTHER" id="PTHR12526:SF630">
    <property type="entry name" value="GLYCOSYLTRANSFERASE"/>
    <property type="match status" value="1"/>
</dbReference>
<keyword evidence="3" id="KW-1185">Reference proteome</keyword>
<evidence type="ECO:0000313" key="3">
    <source>
        <dbReference type="Proteomes" id="UP001224122"/>
    </source>
</evidence>
<dbReference type="InterPro" id="IPR001296">
    <property type="entry name" value="Glyco_trans_1"/>
</dbReference>
<gene>
    <name evidence="2" type="ORF">J2S10_001934</name>
</gene>
<protein>
    <submittedName>
        <fullName evidence="2">Glycosyltransferase involved in cell wall biosynthesis</fullName>
    </submittedName>
</protein>
<dbReference type="PANTHER" id="PTHR12526">
    <property type="entry name" value="GLYCOSYLTRANSFERASE"/>
    <property type="match status" value="1"/>
</dbReference>
<feature type="domain" description="Glycosyl transferase family 1" evidence="1">
    <location>
        <begin position="230"/>
        <end position="377"/>
    </location>
</feature>
<organism evidence="2 3">
    <name type="scientific">Neobacillus ginsengisoli</name>
    <dbReference type="NCBI Taxonomy" id="904295"/>
    <lineage>
        <taxon>Bacteria</taxon>
        <taxon>Bacillati</taxon>
        <taxon>Bacillota</taxon>
        <taxon>Bacilli</taxon>
        <taxon>Bacillales</taxon>
        <taxon>Bacillaceae</taxon>
        <taxon>Neobacillus</taxon>
    </lineage>
</organism>
<name>A0ABT9XTF1_9BACI</name>
<dbReference type="Proteomes" id="UP001224122">
    <property type="component" value="Unassembled WGS sequence"/>
</dbReference>
<accession>A0ABT9XTF1</accession>
<dbReference type="CDD" id="cd03811">
    <property type="entry name" value="GT4_GT28_WabH-like"/>
    <property type="match status" value="1"/>
</dbReference>
<sequence length="398" mass="46263">MKKKIIFMIINMNIGGTEKALLNMISKIPKEEYEITIFMLENDGGFLHNIPENVRVENFQEYNKIKNILNHPPHMTVLKFLREGKLLKAIIIMFLYLISKVTRERSIFIKYILKDFQIIETKYDVAVAYAGPMDFISYFVLNKIKAKKKIQWIHFDITKIGFNRRFASKIYKKFDKIFIVSKEGKEKLINLLPNLEEKTDTFFNLVSPSSIIRMANDGVGFKDNFSGVRILTVGRLAHEKGQDLTISVLANLKKDGYNVRWYCIGDGEARKDYEKLVEVNGLRNDFIFLGGKSNPYPFMKDCDIYVQPSRHEGYCITLSEAKCFKKPIICTNFTGAREQIIHNHTGLIVNFDEHQMYKAIKKLLDDEKFKIKLEKNSLKFEIDTSAEIDKLFNLVSTI</sequence>
<dbReference type="SUPFAM" id="SSF53756">
    <property type="entry name" value="UDP-Glycosyltransferase/glycogen phosphorylase"/>
    <property type="match status" value="1"/>
</dbReference>
<dbReference type="Pfam" id="PF00534">
    <property type="entry name" value="Glycos_transf_1"/>
    <property type="match status" value="1"/>
</dbReference>
<dbReference type="EMBL" id="JAUSTW010000003">
    <property type="protein sequence ID" value="MDQ0198776.1"/>
    <property type="molecule type" value="Genomic_DNA"/>
</dbReference>
<evidence type="ECO:0000259" key="1">
    <source>
        <dbReference type="Pfam" id="PF00534"/>
    </source>
</evidence>
<dbReference type="RefSeq" id="WP_307407006.1">
    <property type="nucleotide sequence ID" value="NZ_JAUSTW010000003.1"/>
</dbReference>
<proteinExistence type="predicted"/>
<comment type="caution">
    <text evidence="2">The sequence shown here is derived from an EMBL/GenBank/DDBJ whole genome shotgun (WGS) entry which is preliminary data.</text>
</comment>
<dbReference type="Gene3D" id="3.40.50.2000">
    <property type="entry name" value="Glycogen Phosphorylase B"/>
    <property type="match status" value="2"/>
</dbReference>
<evidence type="ECO:0000313" key="2">
    <source>
        <dbReference type="EMBL" id="MDQ0198776.1"/>
    </source>
</evidence>
<reference evidence="2 3" key="1">
    <citation type="submission" date="2023-07" db="EMBL/GenBank/DDBJ databases">
        <title>Genomic Encyclopedia of Type Strains, Phase IV (KMG-IV): sequencing the most valuable type-strain genomes for metagenomic binning, comparative biology and taxonomic classification.</title>
        <authorList>
            <person name="Goeker M."/>
        </authorList>
    </citation>
    <scope>NUCLEOTIDE SEQUENCE [LARGE SCALE GENOMIC DNA]</scope>
    <source>
        <strain evidence="2 3">DSM 27594</strain>
    </source>
</reference>